<evidence type="ECO:0000259" key="5">
    <source>
        <dbReference type="PROSITE" id="PS50076"/>
    </source>
</evidence>
<dbReference type="GO" id="GO:0001671">
    <property type="term" value="F:ATPase activator activity"/>
    <property type="evidence" value="ECO:0007669"/>
    <property type="project" value="InterPro"/>
</dbReference>
<dbReference type="Pfam" id="PF07743">
    <property type="entry name" value="HSCB_C"/>
    <property type="match status" value="1"/>
</dbReference>
<dbReference type="InterPro" id="IPR036386">
    <property type="entry name" value="HscB_C_sf"/>
</dbReference>
<evidence type="ECO:0000313" key="7">
    <source>
        <dbReference type="Proteomes" id="UP000198623"/>
    </source>
</evidence>
<dbReference type="STRING" id="1045558.SAMN05216175_112115"/>
<proteinExistence type="inferred from homology"/>
<dbReference type="PANTHER" id="PTHR14021:SF15">
    <property type="entry name" value="IRON-SULFUR CLUSTER CO-CHAPERONE PROTEIN HSCB"/>
    <property type="match status" value="1"/>
</dbReference>
<dbReference type="OrthoDB" id="287587at2"/>
<evidence type="ECO:0000313" key="6">
    <source>
        <dbReference type="EMBL" id="SFG74586.1"/>
    </source>
</evidence>
<dbReference type="AlphaFoldDB" id="A0A1I2UIC3"/>
<dbReference type="PROSITE" id="PS50076">
    <property type="entry name" value="DNAJ_2"/>
    <property type="match status" value="1"/>
</dbReference>
<dbReference type="GO" id="GO:0006457">
    <property type="term" value="P:protein folding"/>
    <property type="evidence" value="ECO:0007669"/>
    <property type="project" value="UniProtKB-UniRule"/>
</dbReference>
<dbReference type="InterPro" id="IPR036869">
    <property type="entry name" value="J_dom_sf"/>
</dbReference>
<evidence type="ECO:0000256" key="1">
    <source>
        <dbReference type="ARBA" id="ARBA00010476"/>
    </source>
</evidence>
<dbReference type="SMART" id="SM00271">
    <property type="entry name" value="DnaJ"/>
    <property type="match status" value="1"/>
</dbReference>
<dbReference type="GO" id="GO:0051259">
    <property type="term" value="P:protein complex oligomerization"/>
    <property type="evidence" value="ECO:0007669"/>
    <property type="project" value="InterPro"/>
</dbReference>
<dbReference type="Gene3D" id="1.20.1280.20">
    <property type="entry name" value="HscB, C-terminal domain"/>
    <property type="match status" value="1"/>
</dbReference>
<organism evidence="6 7">
    <name type="scientific">Neptunomonas qingdaonensis</name>
    <dbReference type="NCBI Taxonomy" id="1045558"/>
    <lineage>
        <taxon>Bacteria</taxon>
        <taxon>Pseudomonadati</taxon>
        <taxon>Pseudomonadota</taxon>
        <taxon>Gammaproteobacteria</taxon>
        <taxon>Oceanospirillales</taxon>
        <taxon>Oceanospirillaceae</taxon>
        <taxon>Neptunomonas</taxon>
    </lineage>
</organism>
<comment type="function">
    <text evidence="3 4">Co-chaperone involved in the maturation of iron-sulfur cluster-containing proteins. Seems to help targeting proteins to be folded toward HscA.</text>
</comment>
<gene>
    <name evidence="4" type="primary">hscB</name>
    <name evidence="6" type="ORF">SAMN05216175_112115</name>
</gene>
<protein>
    <recommendedName>
        <fullName evidence="4">Co-chaperone protein HscB homolog</fullName>
    </recommendedName>
</protein>
<dbReference type="RefSeq" id="WP_090729266.1">
    <property type="nucleotide sequence ID" value="NZ_FOOU01000012.1"/>
</dbReference>
<dbReference type="GO" id="GO:0044571">
    <property type="term" value="P:[2Fe-2S] cluster assembly"/>
    <property type="evidence" value="ECO:0007669"/>
    <property type="project" value="InterPro"/>
</dbReference>
<evidence type="ECO:0000256" key="4">
    <source>
        <dbReference type="HAMAP-Rule" id="MF_00682"/>
    </source>
</evidence>
<keyword evidence="7" id="KW-1185">Reference proteome</keyword>
<dbReference type="InterPro" id="IPR001623">
    <property type="entry name" value="DnaJ_domain"/>
</dbReference>
<dbReference type="NCBIfam" id="TIGR00714">
    <property type="entry name" value="hscB"/>
    <property type="match status" value="1"/>
</dbReference>
<comment type="similarity">
    <text evidence="1 4">Belongs to the HscB family.</text>
</comment>
<keyword evidence="2 4" id="KW-0143">Chaperone</keyword>
<name>A0A1I2UIC3_9GAMM</name>
<sequence length="177" mass="20388">MDIQQNYFSFLGLPESYNIDLQALSARYRELQKTLHPDRFAHLSEREKRMSVQYTAYLNEAVTTLKSPLGRAQYLLHLNGIDTISDASVKLEPAFLFEQMELRDDLEDIKAQVSPEKALGLFMDKVTGQLLEYQQAFSDCFDVRDAASLKTATAIVRKMQFMVKLQKEIELVENELD</sequence>
<accession>A0A1I2UIC3</accession>
<dbReference type="HAMAP" id="MF_00682">
    <property type="entry name" value="HscB"/>
    <property type="match status" value="1"/>
</dbReference>
<comment type="subunit">
    <text evidence="4">Interacts with HscA and stimulates its ATPase activity.</text>
</comment>
<reference evidence="7" key="1">
    <citation type="submission" date="2016-10" db="EMBL/GenBank/DDBJ databases">
        <authorList>
            <person name="Varghese N."/>
            <person name="Submissions S."/>
        </authorList>
    </citation>
    <scope>NUCLEOTIDE SEQUENCE [LARGE SCALE GENOMIC DNA]</scope>
    <source>
        <strain evidence="7">CGMCC 1.10971</strain>
    </source>
</reference>
<feature type="domain" description="J" evidence="5">
    <location>
        <begin position="6"/>
        <end position="78"/>
    </location>
</feature>
<dbReference type="GO" id="GO:1990230">
    <property type="term" value="C:iron-sulfur cluster transfer complex"/>
    <property type="evidence" value="ECO:0007669"/>
    <property type="project" value="TreeGrafter"/>
</dbReference>
<dbReference type="InterPro" id="IPR009073">
    <property type="entry name" value="HscB_oligo_C"/>
</dbReference>
<dbReference type="Gene3D" id="1.10.287.110">
    <property type="entry name" value="DnaJ domain"/>
    <property type="match status" value="1"/>
</dbReference>
<evidence type="ECO:0000256" key="2">
    <source>
        <dbReference type="ARBA" id="ARBA00023186"/>
    </source>
</evidence>
<evidence type="ECO:0000256" key="3">
    <source>
        <dbReference type="ARBA" id="ARBA00025596"/>
    </source>
</evidence>
<dbReference type="SUPFAM" id="SSF46565">
    <property type="entry name" value="Chaperone J-domain"/>
    <property type="match status" value="1"/>
</dbReference>
<dbReference type="GO" id="GO:0051087">
    <property type="term" value="F:protein-folding chaperone binding"/>
    <property type="evidence" value="ECO:0007669"/>
    <property type="project" value="InterPro"/>
</dbReference>
<dbReference type="SUPFAM" id="SSF47144">
    <property type="entry name" value="HSC20 (HSCB), C-terminal oligomerisation domain"/>
    <property type="match status" value="1"/>
</dbReference>
<dbReference type="Proteomes" id="UP000198623">
    <property type="component" value="Unassembled WGS sequence"/>
</dbReference>
<dbReference type="EMBL" id="FOOU01000012">
    <property type="protein sequence ID" value="SFG74586.1"/>
    <property type="molecule type" value="Genomic_DNA"/>
</dbReference>
<dbReference type="CDD" id="cd06257">
    <property type="entry name" value="DnaJ"/>
    <property type="match status" value="1"/>
</dbReference>
<dbReference type="InterPro" id="IPR004640">
    <property type="entry name" value="HscB"/>
</dbReference>
<dbReference type="PANTHER" id="PTHR14021">
    <property type="entry name" value="IRON-SULFUR CLUSTER CO-CHAPERONE PROTEIN HSCB"/>
    <property type="match status" value="1"/>
</dbReference>